<organism evidence="2 3">
    <name type="scientific">Solea senegalensis</name>
    <name type="common">Senegalese sole</name>
    <dbReference type="NCBI Taxonomy" id="28829"/>
    <lineage>
        <taxon>Eukaryota</taxon>
        <taxon>Metazoa</taxon>
        <taxon>Chordata</taxon>
        <taxon>Craniata</taxon>
        <taxon>Vertebrata</taxon>
        <taxon>Euteleostomi</taxon>
        <taxon>Actinopterygii</taxon>
        <taxon>Neopterygii</taxon>
        <taxon>Teleostei</taxon>
        <taxon>Neoteleostei</taxon>
        <taxon>Acanthomorphata</taxon>
        <taxon>Carangaria</taxon>
        <taxon>Pleuronectiformes</taxon>
        <taxon>Pleuronectoidei</taxon>
        <taxon>Soleidae</taxon>
        <taxon>Solea</taxon>
    </lineage>
</organism>
<evidence type="ECO:0000256" key="1">
    <source>
        <dbReference type="SAM" id="MobiDB-lite"/>
    </source>
</evidence>
<evidence type="ECO:0000313" key="3">
    <source>
        <dbReference type="Proteomes" id="UP000693946"/>
    </source>
</evidence>
<feature type="compositionally biased region" description="Low complexity" evidence="1">
    <location>
        <begin position="138"/>
        <end position="162"/>
    </location>
</feature>
<reference evidence="2 3" key="1">
    <citation type="journal article" date="2021" name="Sci. Rep.">
        <title>Chromosome anchoring in Senegalese sole (Solea senegalensis) reveals sex-associated markers and genome rearrangements in flatfish.</title>
        <authorList>
            <person name="Guerrero-Cozar I."/>
            <person name="Gomez-Garrido J."/>
            <person name="Berbel C."/>
            <person name="Martinez-Blanch J.F."/>
            <person name="Alioto T."/>
            <person name="Claros M.G."/>
            <person name="Gagnaire P.A."/>
            <person name="Manchado M."/>
        </authorList>
    </citation>
    <scope>NUCLEOTIDE SEQUENCE [LARGE SCALE GENOMIC DNA]</scope>
    <source>
        <strain evidence="2">Sse05_10M</strain>
    </source>
</reference>
<dbReference type="EMBL" id="JAGKHQ010000010">
    <property type="protein sequence ID" value="KAG7507649.1"/>
    <property type="molecule type" value="Genomic_DNA"/>
</dbReference>
<comment type="caution">
    <text evidence="2">The sequence shown here is derived from an EMBL/GenBank/DDBJ whole genome shotgun (WGS) entry which is preliminary data.</text>
</comment>
<feature type="compositionally biased region" description="Basic and acidic residues" evidence="1">
    <location>
        <begin position="101"/>
        <end position="111"/>
    </location>
</feature>
<evidence type="ECO:0000313" key="2">
    <source>
        <dbReference type="EMBL" id="KAG7507649.1"/>
    </source>
</evidence>
<keyword evidence="3" id="KW-1185">Reference proteome</keyword>
<feature type="region of interest" description="Disordered" evidence="1">
    <location>
        <begin position="94"/>
        <end position="117"/>
    </location>
</feature>
<gene>
    <name evidence="2" type="ORF">JOB18_040786</name>
</gene>
<name>A0AAV6RSU8_SOLSE</name>
<sequence>MRERNESRLVENSHEKHKTAGLFSTIISQLKMSKGSTNIVISRGLVSGSNGGQTRSQDQRERSLLTVSSAGVTPRCHQRRWSADLSQCGTSSVIIVKKNRKEPQPPERRSSLCDPHSVSHSSFKCYSRPPVTFILDHSSSSSSSSTTSSCSSPPPIQTSTITGPDPLGWKLRLRTTSQSDNAPNPAGKTKPPVRVKPPCRRHSDPSAFLRSLHQLEELHAVRLRPVSHPEEFVNVFGDGKEEATNRRRKTPPAVPEKTAMARQIAQLIALSLQRRTNSFPKTREGNIDGRVMETQLTPSHHAEDRSDDQQSCASPGLTVPLPGRKI</sequence>
<dbReference type="AlphaFoldDB" id="A0AAV6RSU8"/>
<proteinExistence type="predicted"/>
<feature type="region of interest" description="Disordered" evidence="1">
    <location>
        <begin position="299"/>
        <end position="326"/>
    </location>
</feature>
<feature type="compositionally biased region" description="Basic residues" evidence="1">
    <location>
        <begin position="191"/>
        <end position="200"/>
    </location>
</feature>
<dbReference type="Proteomes" id="UP000693946">
    <property type="component" value="Linkage Group LG18"/>
</dbReference>
<protein>
    <submittedName>
        <fullName evidence="2">Uncharacterized protein</fullName>
    </submittedName>
</protein>
<feature type="region of interest" description="Disordered" evidence="1">
    <location>
        <begin position="137"/>
        <end position="201"/>
    </location>
</feature>
<accession>A0AAV6RSU8</accession>